<evidence type="ECO:0000313" key="2">
    <source>
        <dbReference type="Proteomes" id="UP000546007"/>
    </source>
</evidence>
<proteinExistence type="predicted"/>
<keyword evidence="2" id="KW-1185">Reference proteome</keyword>
<accession>A0A7W6HUJ2</accession>
<organism evidence="1 2">
    <name type="scientific">Butyricimonas faecihominis</name>
    <dbReference type="NCBI Taxonomy" id="1472416"/>
    <lineage>
        <taxon>Bacteria</taxon>
        <taxon>Pseudomonadati</taxon>
        <taxon>Bacteroidota</taxon>
        <taxon>Bacteroidia</taxon>
        <taxon>Bacteroidales</taxon>
        <taxon>Odoribacteraceae</taxon>
        <taxon>Butyricimonas</taxon>
    </lineage>
</organism>
<sequence>MDNKIVLLISLLYIACGNQRDFRQHDDFVKYVNEKEMIDAEITVDEKRISRNKFCVESLENLQEVDGSTFEFLVQLPILDSIDLFPRDTFGIRYMDSVCFASKLENDLDIYYCGTFSICKHVDNYLFMLINDNYMPESGDSNQFKNRYLILVNCHDGKMISSVVVACCFQDEFSREILYTRKRGNRFIIQKKEEPFDVLFQENRKNTSFVPLQMTRMEFEINSKGKIILR</sequence>
<reference evidence="1 2" key="1">
    <citation type="submission" date="2020-08" db="EMBL/GenBank/DDBJ databases">
        <title>Genomic Encyclopedia of Type Strains, Phase IV (KMG-IV): sequencing the most valuable type-strain genomes for metagenomic binning, comparative biology and taxonomic classification.</title>
        <authorList>
            <person name="Goeker M."/>
        </authorList>
    </citation>
    <scope>NUCLEOTIDE SEQUENCE [LARGE SCALE GENOMIC DNA]</scope>
    <source>
        <strain evidence="1 2">DSM 105721</strain>
    </source>
</reference>
<dbReference type="RefSeq" id="WP_151412170.1">
    <property type="nucleotide sequence ID" value="NZ_AP028155.1"/>
</dbReference>
<dbReference type="EMBL" id="JACIES010000001">
    <property type="protein sequence ID" value="MBB4025020.1"/>
    <property type="molecule type" value="Genomic_DNA"/>
</dbReference>
<comment type="caution">
    <text evidence="1">The sequence shown here is derived from an EMBL/GenBank/DDBJ whole genome shotgun (WGS) entry which is preliminary data.</text>
</comment>
<dbReference type="AlphaFoldDB" id="A0A7W6HUJ2"/>
<name>A0A7W6HUJ2_9BACT</name>
<evidence type="ECO:0000313" key="1">
    <source>
        <dbReference type="EMBL" id="MBB4025020.1"/>
    </source>
</evidence>
<gene>
    <name evidence="1" type="ORF">GGR14_000781</name>
</gene>
<dbReference type="Proteomes" id="UP000546007">
    <property type="component" value="Unassembled WGS sequence"/>
</dbReference>
<protein>
    <submittedName>
        <fullName evidence="1">Uncharacterized protein</fullName>
    </submittedName>
</protein>
<dbReference type="GeneID" id="93101231"/>